<feature type="region of interest" description="Disordered" evidence="1">
    <location>
        <begin position="1"/>
        <end position="70"/>
    </location>
</feature>
<gene>
    <name evidence="2" type="ORF">LSUE1_G000426</name>
</gene>
<dbReference type="PANTHER" id="PTHR38116">
    <property type="entry name" value="CHROMOSOME 7, WHOLE GENOME SHOTGUN SEQUENCE"/>
    <property type="match status" value="1"/>
</dbReference>
<feature type="compositionally biased region" description="Low complexity" evidence="1">
    <location>
        <begin position="118"/>
        <end position="133"/>
    </location>
</feature>
<dbReference type="Pfam" id="PF11905">
    <property type="entry name" value="DUF3425"/>
    <property type="match status" value="1"/>
</dbReference>
<dbReference type="AlphaFoldDB" id="A0A8T9CKU7"/>
<dbReference type="InterPro" id="IPR046347">
    <property type="entry name" value="bZIP_sf"/>
</dbReference>
<comment type="caution">
    <text evidence="2">The sequence shown here is derived from an EMBL/GenBank/DDBJ whole genome shotgun (WGS) entry which is preliminary data.</text>
</comment>
<accession>A0A8T9CKU7</accession>
<feature type="compositionally biased region" description="Low complexity" evidence="1">
    <location>
        <begin position="93"/>
        <end position="107"/>
    </location>
</feature>
<reference evidence="2 3" key="1">
    <citation type="submission" date="2018-05" db="EMBL/GenBank/DDBJ databases">
        <title>Genome sequencing and assembly of the regulated plant pathogen Lachnellula willkommii and related sister species for the development of diagnostic species identification markers.</title>
        <authorList>
            <person name="Giroux E."/>
            <person name="Bilodeau G."/>
        </authorList>
    </citation>
    <scope>NUCLEOTIDE SEQUENCE [LARGE SCALE GENOMIC DNA]</scope>
    <source>
        <strain evidence="2 3">CBS 268.59</strain>
    </source>
</reference>
<proteinExistence type="predicted"/>
<evidence type="ECO:0000256" key="1">
    <source>
        <dbReference type="SAM" id="MobiDB-lite"/>
    </source>
</evidence>
<evidence type="ECO:0000313" key="2">
    <source>
        <dbReference type="EMBL" id="TVY85127.1"/>
    </source>
</evidence>
<dbReference type="Gene3D" id="1.20.5.170">
    <property type="match status" value="1"/>
</dbReference>
<protein>
    <recommendedName>
        <fullName evidence="4">BZIP domain-containing protein</fullName>
    </recommendedName>
</protein>
<dbReference type="EMBL" id="QGMK01000027">
    <property type="protein sequence ID" value="TVY85127.1"/>
    <property type="molecule type" value="Genomic_DNA"/>
</dbReference>
<feature type="compositionally biased region" description="Low complexity" evidence="1">
    <location>
        <begin position="185"/>
        <end position="199"/>
    </location>
</feature>
<dbReference type="Proteomes" id="UP000469558">
    <property type="component" value="Unassembled WGS sequence"/>
</dbReference>
<feature type="compositionally biased region" description="Basic and acidic residues" evidence="1">
    <location>
        <begin position="25"/>
        <end position="42"/>
    </location>
</feature>
<dbReference type="GO" id="GO:0003700">
    <property type="term" value="F:DNA-binding transcription factor activity"/>
    <property type="evidence" value="ECO:0007669"/>
    <property type="project" value="InterPro"/>
</dbReference>
<feature type="region of interest" description="Disordered" evidence="1">
    <location>
        <begin position="91"/>
        <end position="138"/>
    </location>
</feature>
<evidence type="ECO:0008006" key="4">
    <source>
        <dbReference type="Google" id="ProtNLM"/>
    </source>
</evidence>
<organism evidence="2 3">
    <name type="scientific">Lachnellula suecica</name>
    <dbReference type="NCBI Taxonomy" id="602035"/>
    <lineage>
        <taxon>Eukaryota</taxon>
        <taxon>Fungi</taxon>
        <taxon>Dikarya</taxon>
        <taxon>Ascomycota</taxon>
        <taxon>Pezizomycotina</taxon>
        <taxon>Leotiomycetes</taxon>
        <taxon>Helotiales</taxon>
        <taxon>Lachnaceae</taxon>
        <taxon>Lachnellula</taxon>
    </lineage>
</organism>
<keyword evidence="3" id="KW-1185">Reference proteome</keyword>
<dbReference type="InterPro" id="IPR021833">
    <property type="entry name" value="DUF3425"/>
</dbReference>
<feature type="region of interest" description="Disordered" evidence="1">
    <location>
        <begin position="163"/>
        <end position="238"/>
    </location>
</feature>
<dbReference type="SUPFAM" id="SSF57959">
    <property type="entry name" value="Leucine zipper domain"/>
    <property type="match status" value="1"/>
</dbReference>
<evidence type="ECO:0000313" key="3">
    <source>
        <dbReference type="Proteomes" id="UP000469558"/>
    </source>
</evidence>
<feature type="compositionally biased region" description="Basic and acidic residues" evidence="1">
    <location>
        <begin position="51"/>
        <end position="70"/>
    </location>
</feature>
<feature type="non-terminal residue" evidence="2">
    <location>
        <position position="1"/>
    </location>
</feature>
<dbReference type="PANTHER" id="PTHR38116:SF9">
    <property type="entry name" value="BZIP DOMAIN-CONTAINING PROTEIN"/>
    <property type="match status" value="1"/>
</dbReference>
<feature type="compositionally biased region" description="Polar residues" evidence="1">
    <location>
        <begin position="1"/>
        <end position="24"/>
    </location>
</feature>
<name>A0A8T9CKU7_9HELO</name>
<dbReference type="OrthoDB" id="2245989at2759"/>
<sequence length="390" mass="43781">FSFPTMTLQTITRHSKQYSPTMDSATDKEERKREYNRLAQREFRRRRKEHLKNLEQAQKEQSSEQSEEIERLRYQNDELRRENEALRSQLYGSSAPSSHSMMSAPMSVPNDGRAYSLSPSISGTSISGTGSPPATLASDMMPMSALSLTSSMLAPSMQAYADPSALSSSQQPYSMVHPSGLRHNSQSSPESSGFRSSRSTMGPPFQSLNMSHSAEAQAPHVQGHHQRRVSSQPPNVSLVPYDRNKARAEINQIFRPLYSDSSITANPERHLAVLRSLSDSLPSVLKPSTAQLETPHYWGIDMIASPSLRDRLLQAGPDAAQGFITEIGITGTDREDVGQLIIWGDDPLNEMSWEFSQPILERWGWLLGRDWVDRANLWRRQRGAAQLPKW</sequence>
<dbReference type="CDD" id="cd14688">
    <property type="entry name" value="bZIP_YAP"/>
    <property type="match status" value="1"/>
</dbReference>